<comment type="caution">
    <text evidence="2">The sequence shown here is derived from an EMBL/GenBank/DDBJ whole genome shotgun (WGS) entry which is preliminary data.</text>
</comment>
<organism evidence="2 3">
    <name type="scientific">Streptomyces malaysiensis</name>
    <dbReference type="NCBI Taxonomy" id="92644"/>
    <lineage>
        <taxon>Bacteria</taxon>
        <taxon>Bacillati</taxon>
        <taxon>Actinomycetota</taxon>
        <taxon>Actinomycetes</taxon>
        <taxon>Kitasatosporales</taxon>
        <taxon>Streptomycetaceae</taxon>
        <taxon>Streptomyces</taxon>
        <taxon>Streptomyces violaceusniger group</taxon>
    </lineage>
</organism>
<dbReference type="Proteomes" id="UP000536624">
    <property type="component" value="Unassembled WGS sequence"/>
</dbReference>
<feature type="domain" description="DUF6884" evidence="1">
    <location>
        <begin position="32"/>
        <end position="160"/>
    </location>
</feature>
<dbReference type="InterPro" id="IPR049251">
    <property type="entry name" value="DUF6884"/>
</dbReference>
<dbReference type="Pfam" id="PF21818">
    <property type="entry name" value="DUF6884"/>
    <property type="match status" value="1"/>
</dbReference>
<evidence type="ECO:0000313" key="2">
    <source>
        <dbReference type="EMBL" id="NIY67993.1"/>
    </source>
</evidence>
<evidence type="ECO:0000259" key="1">
    <source>
        <dbReference type="Pfam" id="PF21818"/>
    </source>
</evidence>
<name>A0A7X5X7F3_STRMQ</name>
<proteinExistence type="predicted"/>
<reference evidence="2 3" key="1">
    <citation type="submission" date="2020-02" db="EMBL/GenBank/DDBJ databases">
        <title>Streptomyces malaysiensis DSM14702 (JHCC583434, PFL_A843) Genome sequencing and assembly.</title>
        <authorList>
            <person name="Samborskyy M."/>
        </authorList>
    </citation>
    <scope>NUCLEOTIDE SEQUENCE [LARGE SCALE GENOMIC DNA]</scope>
    <source>
        <strain evidence="2 3">DSM 14702</strain>
    </source>
</reference>
<accession>A0A7X5X7F3</accession>
<dbReference type="EMBL" id="JAALLH010000001">
    <property type="protein sequence ID" value="NIY67993.1"/>
    <property type="molecule type" value="Genomic_DNA"/>
</dbReference>
<evidence type="ECO:0000313" key="3">
    <source>
        <dbReference type="Proteomes" id="UP000536624"/>
    </source>
</evidence>
<dbReference type="AlphaFoldDB" id="A0A7X5X7F3"/>
<sequence length="193" mass="21361">MTYEETGRTLFLTPTGRAYATQFGVPCQRRQVVVIQCGKKKAEPSWEKYGSRGVIKAGQLYIGHYHRSLRLAATALTSPIVTWIMSAKFGLVSLKRPLPPYDVELGDEGSITSEEMHGDAASLDLADADVIFLGSQKYANFFIESVPHAYTPLTGDLLAQRSQCKAVREKPSLARASWKIATGKFDEYAKRAQ</sequence>
<gene>
    <name evidence="2" type="ORF">SMALB_6070</name>
</gene>
<protein>
    <recommendedName>
        <fullName evidence="1">DUF6884 domain-containing protein</fullName>
    </recommendedName>
</protein>